<dbReference type="InterPro" id="IPR050898">
    <property type="entry name" value="Plant_acyltransferase"/>
</dbReference>
<dbReference type="PANTHER" id="PTHR31147">
    <property type="entry name" value="ACYL TRANSFERASE 4"/>
    <property type="match status" value="1"/>
</dbReference>
<evidence type="ECO:0008006" key="6">
    <source>
        <dbReference type="Google" id="ProtNLM"/>
    </source>
</evidence>
<sequence>MAEKALSKALVPFYPMAGRFKLNHHNGLLEIDCNSQGVLFAVAESNCALDDFGDFAPTSDFRTLIPAVDYSGGISSYPILVLQL</sequence>
<evidence type="ECO:0000256" key="2">
    <source>
        <dbReference type="ARBA" id="ARBA00022679"/>
    </source>
</evidence>
<gene>
    <name evidence="4" type="ORF">L3X38_035078</name>
</gene>
<dbReference type="GO" id="GO:0009836">
    <property type="term" value="P:fruit ripening, climacteric"/>
    <property type="evidence" value="ECO:0007669"/>
    <property type="project" value="UniProtKB-ARBA"/>
</dbReference>
<accession>A0AAD4YYG9</accession>
<reference evidence="4 5" key="1">
    <citation type="journal article" date="2022" name="G3 (Bethesda)">
        <title>Whole-genome sequence and methylome profiling of the almond [Prunus dulcis (Mill.) D.A. Webb] cultivar 'Nonpareil'.</title>
        <authorList>
            <person name="D'Amico-Willman K.M."/>
            <person name="Ouma W.Z."/>
            <person name="Meulia T."/>
            <person name="Sideli G.M."/>
            <person name="Gradziel T.M."/>
            <person name="Fresnedo-Ramirez J."/>
        </authorList>
    </citation>
    <scope>NUCLEOTIDE SEQUENCE [LARGE SCALE GENOMIC DNA]</scope>
    <source>
        <strain evidence="4">Clone GOH B32 T37-40</strain>
    </source>
</reference>
<dbReference type="PANTHER" id="PTHR31147:SF1">
    <property type="entry name" value="ACYL TRANSFERASE 4"/>
    <property type="match status" value="1"/>
</dbReference>
<dbReference type="AlphaFoldDB" id="A0AAD4YYG9"/>
<name>A0AAD4YYG9_PRUDU</name>
<dbReference type="Pfam" id="PF02458">
    <property type="entry name" value="Transferase"/>
    <property type="match status" value="1"/>
</dbReference>
<keyword evidence="5" id="KW-1185">Reference proteome</keyword>
<dbReference type="Proteomes" id="UP001054821">
    <property type="component" value="Chromosome 6"/>
</dbReference>
<keyword evidence="2" id="KW-0808">Transferase</keyword>
<evidence type="ECO:0000256" key="1">
    <source>
        <dbReference type="ARBA" id="ARBA00009861"/>
    </source>
</evidence>
<dbReference type="InterPro" id="IPR023213">
    <property type="entry name" value="CAT-like_dom_sf"/>
</dbReference>
<evidence type="ECO:0000313" key="4">
    <source>
        <dbReference type="EMBL" id="KAI5326004.1"/>
    </source>
</evidence>
<comment type="similarity">
    <text evidence="1">Belongs to the plant acyltransferase family.</text>
</comment>
<protein>
    <recommendedName>
        <fullName evidence="6">HXXXD-type acyl-transferase family protein</fullName>
    </recommendedName>
</protein>
<comment type="caution">
    <text evidence="4">The sequence shown here is derived from an EMBL/GenBank/DDBJ whole genome shotgun (WGS) entry which is preliminary data.</text>
</comment>
<dbReference type="EMBL" id="JAJFAZ020000006">
    <property type="protein sequence ID" value="KAI5326004.1"/>
    <property type="molecule type" value="Genomic_DNA"/>
</dbReference>
<organism evidence="4 5">
    <name type="scientific">Prunus dulcis</name>
    <name type="common">Almond</name>
    <name type="synonym">Amygdalus dulcis</name>
    <dbReference type="NCBI Taxonomy" id="3755"/>
    <lineage>
        <taxon>Eukaryota</taxon>
        <taxon>Viridiplantae</taxon>
        <taxon>Streptophyta</taxon>
        <taxon>Embryophyta</taxon>
        <taxon>Tracheophyta</taxon>
        <taxon>Spermatophyta</taxon>
        <taxon>Magnoliopsida</taxon>
        <taxon>eudicotyledons</taxon>
        <taxon>Gunneridae</taxon>
        <taxon>Pentapetalae</taxon>
        <taxon>rosids</taxon>
        <taxon>fabids</taxon>
        <taxon>Rosales</taxon>
        <taxon>Rosaceae</taxon>
        <taxon>Amygdaloideae</taxon>
        <taxon>Amygdaleae</taxon>
        <taxon>Prunus</taxon>
    </lineage>
</organism>
<dbReference type="Gene3D" id="3.30.559.10">
    <property type="entry name" value="Chloramphenicol acetyltransferase-like domain"/>
    <property type="match status" value="1"/>
</dbReference>
<keyword evidence="3" id="KW-0012">Acyltransferase</keyword>
<proteinExistence type="inferred from homology"/>
<dbReference type="GO" id="GO:0016746">
    <property type="term" value="F:acyltransferase activity"/>
    <property type="evidence" value="ECO:0007669"/>
    <property type="project" value="UniProtKB-KW"/>
</dbReference>
<evidence type="ECO:0000256" key="3">
    <source>
        <dbReference type="ARBA" id="ARBA00023315"/>
    </source>
</evidence>
<evidence type="ECO:0000313" key="5">
    <source>
        <dbReference type="Proteomes" id="UP001054821"/>
    </source>
</evidence>